<evidence type="ECO:0000313" key="1">
    <source>
        <dbReference type="EMBL" id="RPB08859.1"/>
    </source>
</evidence>
<protein>
    <submittedName>
        <fullName evidence="1">Uncharacterized protein</fullName>
    </submittedName>
</protein>
<evidence type="ECO:0000313" key="2">
    <source>
        <dbReference type="Proteomes" id="UP000277580"/>
    </source>
</evidence>
<dbReference type="Proteomes" id="UP000277580">
    <property type="component" value="Unassembled WGS sequence"/>
</dbReference>
<organism evidence="1 2">
    <name type="scientific">Morchella conica CCBAS932</name>
    <dbReference type="NCBI Taxonomy" id="1392247"/>
    <lineage>
        <taxon>Eukaryota</taxon>
        <taxon>Fungi</taxon>
        <taxon>Dikarya</taxon>
        <taxon>Ascomycota</taxon>
        <taxon>Pezizomycotina</taxon>
        <taxon>Pezizomycetes</taxon>
        <taxon>Pezizales</taxon>
        <taxon>Morchellaceae</taxon>
        <taxon>Morchella</taxon>
    </lineage>
</organism>
<reference evidence="1 2" key="1">
    <citation type="journal article" date="2018" name="Nat. Ecol. Evol.">
        <title>Pezizomycetes genomes reveal the molecular basis of ectomycorrhizal truffle lifestyle.</title>
        <authorList>
            <person name="Murat C."/>
            <person name="Payen T."/>
            <person name="Noel B."/>
            <person name="Kuo A."/>
            <person name="Morin E."/>
            <person name="Chen J."/>
            <person name="Kohler A."/>
            <person name="Krizsan K."/>
            <person name="Balestrini R."/>
            <person name="Da Silva C."/>
            <person name="Montanini B."/>
            <person name="Hainaut M."/>
            <person name="Levati E."/>
            <person name="Barry K.W."/>
            <person name="Belfiori B."/>
            <person name="Cichocki N."/>
            <person name="Clum A."/>
            <person name="Dockter R.B."/>
            <person name="Fauchery L."/>
            <person name="Guy J."/>
            <person name="Iotti M."/>
            <person name="Le Tacon F."/>
            <person name="Lindquist E.A."/>
            <person name="Lipzen A."/>
            <person name="Malagnac F."/>
            <person name="Mello A."/>
            <person name="Molinier V."/>
            <person name="Miyauchi S."/>
            <person name="Poulain J."/>
            <person name="Riccioni C."/>
            <person name="Rubini A."/>
            <person name="Sitrit Y."/>
            <person name="Splivallo R."/>
            <person name="Traeger S."/>
            <person name="Wang M."/>
            <person name="Zifcakova L."/>
            <person name="Wipf D."/>
            <person name="Zambonelli A."/>
            <person name="Paolocci F."/>
            <person name="Nowrousian M."/>
            <person name="Ottonello S."/>
            <person name="Baldrian P."/>
            <person name="Spatafora J.W."/>
            <person name="Henrissat B."/>
            <person name="Nagy L.G."/>
            <person name="Aury J.M."/>
            <person name="Wincker P."/>
            <person name="Grigoriev I.V."/>
            <person name="Bonfante P."/>
            <person name="Martin F.M."/>
        </authorList>
    </citation>
    <scope>NUCLEOTIDE SEQUENCE [LARGE SCALE GENOMIC DNA]</scope>
    <source>
        <strain evidence="1 2">CCBAS932</strain>
    </source>
</reference>
<dbReference type="InParanoid" id="A0A3N4KHN7"/>
<sequence>MPPAPIPVPVPVPVPAPVPVPVPVPGLVPPPVPPALFSVYPHILSRPIDSEVPNLNPVRDVAPTLWIMQEALNATHKTVWRNHVYNAQARRINRARSYAVPGNTSRAWPKFIRIIDIVNGEVFPGAPMDREKITAYTLVDWAPLGVYYELPWVPAGPGVTRKAECRRDYKAFIGMLAH</sequence>
<dbReference type="OrthoDB" id="5395031at2759"/>
<keyword evidence="2" id="KW-1185">Reference proteome</keyword>
<name>A0A3N4KHN7_9PEZI</name>
<dbReference type="AlphaFoldDB" id="A0A3N4KHN7"/>
<proteinExistence type="predicted"/>
<dbReference type="EMBL" id="ML119158">
    <property type="protein sequence ID" value="RPB08859.1"/>
    <property type="molecule type" value="Genomic_DNA"/>
</dbReference>
<gene>
    <name evidence="1" type="ORF">P167DRAFT_577913</name>
</gene>
<accession>A0A3N4KHN7</accession>